<dbReference type="Pfam" id="PF00153">
    <property type="entry name" value="Mito_carr"/>
    <property type="match status" value="3"/>
</dbReference>
<evidence type="ECO:0000256" key="16">
    <source>
        <dbReference type="ARBA" id="ARBA00042368"/>
    </source>
</evidence>
<keyword evidence="29" id="KW-1185">Reference proteome</keyword>
<comment type="catalytic activity">
    <reaction evidence="21">
        <text>sulfate(out) + phosphate(in) + H(+)(in) = sulfate(in) + phosphate(out) + H(+)(out)</text>
        <dbReference type="Rhea" id="RHEA:73391"/>
        <dbReference type="ChEBI" id="CHEBI:15378"/>
        <dbReference type="ChEBI" id="CHEBI:16189"/>
        <dbReference type="ChEBI" id="CHEBI:43474"/>
    </reaction>
</comment>
<reference evidence="28" key="2">
    <citation type="submission" date="2025-08" db="UniProtKB">
        <authorList>
            <consortium name="Ensembl"/>
        </authorList>
    </citation>
    <scope>IDENTIFICATION</scope>
    <source>
        <strain evidence="28">Hd-rR</strain>
    </source>
</reference>
<dbReference type="Gene3D" id="1.50.40.10">
    <property type="entry name" value="Mitochondrial carrier domain"/>
    <property type="match status" value="1"/>
</dbReference>
<keyword evidence="3 27" id="KW-0813">Transport</keyword>
<evidence type="ECO:0000256" key="19">
    <source>
        <dbReference type="ARBA" id="ARBA00050147"/>
    </source>
</evidence>
<sequence length="314" mass="34531">MARMKRKMKIFRTAVRVFAAGSAGCVADLVTFPLDTAKVRLQIQGEGRTSLEGQTVKYRGVFGTIVTIVRTEGPRSLYNGLVAGLQRQMTFASVRIGLYDSMKQLYAGSADNAGLGTRLLAGCTTGAMAVAFAQPTDVVKVRFQAQVRLLESATGKRYSSTTQAYRTIVRDEGLRGLWKGALPNIIRNATVNCSELVTYDVIKELLLKNHLMTDNMPCHFIAAFSAGLCTTVVASPVDVVKTRYMNSVPGQYGGALNCAATMLIKEGPTAFYKGFMPSFLRLLSWNIVMFVSYEQFKRGFLRLQQSWSSLQKPI</sequence>
<dbReference type="GeneTree" id="ENSGT00940000165592"/>
<comment type="catalytic activity">
    <reaction evidence="11">
        <text>H(+)(in) = H(+)(out)</text>
        <dbReference type="Rhea" id="RHEA:34979"/>
        <dbReference type="ChEBI" id="CHEBI:15378"/>
    </reaction>
</comment>
<dbReference type="GO" id="GO:1990845">
    <property type="term" value="P:adaptive thermogenesis"/>
    <property type="evidence" value="ECO:0000318"/>
    <property type="project" value="GO_Central"/>
</dbReference>
<keyword evidence="9 26" id="KW-0472">Membrane</keyword>
<comment type="subunit">
    <text evidence="15">Homotetramer. Adopts an asymmetrical dimer of dimers functional form.</text>
</comment>
<evidence type="ECO:0000256" key="9">
    <source>
        <dbReference type="ARBA" id="ARBA00023136"/>
    </source>
</evidence>
<evidence type="ECO:0000256" key="6">
    <source>
        <dbReference type="ARBA" id="ARBA00022792"/>
    </source>
</evidence>
<dbReference type="InterPro" id="IPR018108">
    <property type="entry name" value="MCP_transmembrane"/>
</dbReference>
<evidence type="ECO:0000256" key="20">
    <source>
        <dbReference type="ARBA" id="ARBA00050345"/>
    </source>
</evidence>
<comment type="catalytic activity">
    <reaction evidence="14">
        <text>(S)-malate(out) = (S)-malate(in)</text>
        <dbReference type="Rhea" id="RHEA:74555"/>
        <dbReference type="ChEBI" id="CHEBI:15589"/>
    </reaction>
</comment>
<comment type="catalytic activity">
    <reaction evidence="13">
        <text>phosphate(in) = phosphate(out)</text>
        <dbReference type="Rhea" id="RHEA:32823"/>
        <dbReference type="ChEBI" id="CHEBI:43474"/>
    </reaction>
</comment>
<comment type="catalytic activity">
    <reaction evidence="20">
        <text>oxaloacetate(out) + phosphate(in) + H(+)(in) = oxaloacetate(in) + phosphate(out) + H(+)(out)</text>
        <dbReference type="Rhea" id="RHEA:73303"/>
        <dbReference type="ChEBI" id="CHEBI:15378"/>
        <dbReference type="ChEBI" id="CHEBI:16452"/>
        <dbReference type="ChEBI" id="CHEBI:43474"/>
    </reaction>
</comment>
<evidence type="ECO:0000256" key="7">
    <source>
        <dbReference type="ARBA" id="ARBA00022989"/>
    </source>
</evidence>
<evidence type="ECO:0000256" key="17">
    <source>
        <dbReference type="ARBA" id="ARBA00042647"/>
    </source>
</evidence>
<keyword evidence="5" id="KW-0677">Repeat</keyword>
<dbReference type="InterPro" id="IPR023395">
    <property type="entry name" value="MCP_dom_sf"/>
</dbReference>
<evidence type="ECO:0000256" key="3">
    <source>
        <dbReference type="ARBA" id="ARBA00022448"/>
    </source>
</evidence>
<comment type="catalytic activity">
    <reaction evidence="22">
        <text>malonate(out) + phosphate(in) + H(+)(in) = malonate(in) + phosphate(out) + H(+)(out)</text>
        <dbReference type="Rhea" id="RHEA:73387"/>
        <dbReference type="ChEBI" id="CHEBI:15378"/>
        <dbReference type="ChEBI" id="CHEBI:15792"/>
        <dbReference type="ChEBI" id="CHEBI:43474"/>
    </reaction>
</comment>
<gene>
    <name evidence="28" type="primary">LOC101162464</name>
</gene>
<comment type="similarity">
    <text evidence="2 27">Belongs to the mitochondrial carrier (TC 2.A.29) family.</text>
</comment>
<name>A0A3B3HAV1_ORYLA</name>
<evidence type="ECO:0000256" key="18">
    <source>
        <dbReference type="ARBA" id="ARBA00044461"/>
    </source>
</evidence>
<evidence type="ECO:0000256" key="1">
    <source>
        <dbReference type="ARBA" id="ARBA00004448"/>
    </source>
</evidence>
<dbReference type="Bgee" id="ENSORLG00000004325">
    <property type="expression patterns" value="Expressed in mesonephros and 10 other cell types or tissues"/>
</dbReference>
<evidence type="ECO:0000256" key="23">
    <source>
        <dbReference type="ARBA" id="ARBA00052608"/>
    </source>
</evidence>
<evidence type="ECO:0000256" key="27">
    <source>
        <dbReference type="RuleBase" id="RU000488"/>
    </source>
</evidence>
<dbReference type="Ensembl" id="ENSORLT00000032008.1">
    <property type="protein sequence ID" value="ENSORLP00000029049.1"/>
    <property type="gene ID" value="ENSORLG00000004325.2"/>
</dbReference>
<feature type="repeat" description="Solcar" evidence="26">
    <location>
        <begin position="214"/>
        <end position="299"/>
    </location>
</feature>
<dbReference type="Proteomes" id="UP000001038">
    <property type="component" value="Chromosome 13"/>
</dbReference>
<comment type="catalytic activity">
    <reaction evidence="10">
        <text>chloride(in) = chloride(out)</text>
        <dbReference type="Rhea" id="RHEA:29823"/>
        <dbReference type="ChEBI" id="CHEBI:17996"/>
    </reaction>
</comment>
<evidence type="ECO:0000256" key="14">
    <source>
        <dbReference type="ARBA" id="ARBA00036759"/>
    </source>
</evidence>
<dbReference type="InParanoid" id="A0A3B3HAV1"/>
<comment type="catalytic activity">
    <reaction evidence="12">
        <text>L-aspartate(out) = L-aspartate(in)</text>
        <dbReference type="Rhea" id="RHEA:66332"/>
        <dbReference type="ChEBI" id="CHEBI:29991"/>
    </reaction>
</comment>
<accession>A0A3B3HAV1</accession>
<protein>
    <recommendedName>
        <fullName evidence="25">Dicarboxylate carrier UCP2</fullName>
    </recommendedName>
    <alternativeName>
        <fullName evidence="17">Mitochondrial uncoupling protein 2</fullName>
    </alternativeName>
    <alternativeName>
        <fullName evidence="16">Solute carrier family 25 member 8</fullName>
    </alternativeName>
</protein>
<feature type="repeat" description="Solcar" evidence="26">
    <location>
        <begin position="11"/>
        <end position="105"/>
    </location>
</feature>
<organism evidence="28 29">
    <name type="scientific">Oryzias latipes</name>
    <name type="common">Japanese rice fish</name>
    <name type="synonym">Japanese killifish</name>
    <dbReference type="NCBI Taxonomy" id="8090"/>
    <lineage>
        <taxon>Eukaryota</taxon>
        <taxon>Metazoa</taxon>
        <taxon>Chordata</taxon>
        <taxon>Craniata</taxon>
        <taxon>Vertebrata</taxon>
        <taxon>Euteleostomi</taxon>
        <taxon>Actinopterygii</taxon>
        <taxon>Neopterygii</taxon>
        <taxon>Teleostei</taxon>
        <taxon>Neoteleostei</taxon>
        <taxon>Acanthomorphata</taxon>
        <taxon>Ovalentaria</taxon>
        <taxon>Atherinomorphae</taxon>
        <taxon>Beloniformes</taxon>
        <taxon>Adrianichthyidae</taxon>
        <taxon>Oryziinae</taxon>
        <taxon>Oryzias</taxon>
    </lineage>
</organism>
<evidence type="ECO:0000256" key="5">
    <source>
        <dbReference type="ARBA" id="ARBA00022737"/>
    </source>
</evidence>
<keyword evidence="8" id="KW-0496">Mitochondrion</keyword>
<comment type="subcellular location">
    <subcellularLocation>
        <location evidence="1">Mitochondrion inner membrane</location>
        <topology evidence="1">Multi-pass membrane protein</topology>
    </subcellularLocation>
</comment>
<evidence type="ECO:0000256" key="24">
    <source>
        <dbReference type="ARBA" id="ARBA00054589"/>
    </source>
</evidence>
<dbReference type="GO" id="GO:0009409">
    <property type="term" value="P:response to cold"/>
    <property type="evidence" value="ECO:0000318"/>
    <property type="project" value="GO_Central"/>
</dbReference>
<reference evidence="28" key="3">
    <citation type="submission" date="2025-09" db="UniProtKB">
        <authorList>
            <consortium name="Ensembl"/>
        </authorList>
    </citation>
    <scope>IDENTIFICATION</scope>
    <source>
        <strain evidence="28">Hd-rR</strain>
    </source>
</reference>
<dbReference type="PRINTS" id="PR00784">
    <property type="entry name" value="MTUNCOUPLING"/>
</dbReference>
<evidence type="ECO:0000256" key="10">
    <source>
        <dbReference type="ARBA" id="ARBA00024167"/>
    </source>
</evidence>
<keyword evidence="7" id="KW-1133">Transmembrane helix</keyword>
<dbReference type="GO" id="GO:0005743">
    <property type="term" value="C:mitochondrial inner membrane"/>
    <property type="evidence" value="ECO:0007669"/>
    <property type="project" value="UniProtKB-SubCell"/>
</dbReference>
<dbReference type="PROSITE" id="PS50920">
    <property type="entry name" value="SOLCAR"/>
    <property type="match status" value="3"/>
</dbReference>
<keyword evidence="6" id="KW-0999">Mitochondrion inner membrane</keyword>
<evidence type="ECO:0000256" key="13">
    <source>
        <dbReference type="ARBA" id="ARBA00036616"/>
    </source>
</evidence>
<evidence type="ECO:0000256" key="22">
    <source>
        <dbReference type="ARBA" id="ARBA00051520"/>
    </source>
</evidence>
<keyword evidence="4 26" id="KW-0812">Transmembrane</keyword>
<reference evidence="28 29" key="1">
    <citation type="journal article" date="2007" name="Nature">
        <title>The medaka draft genome and insights into vertebrate genome evolution.</title>
        <authorList>
            <person name="Kasahara M."/>
            <person name="Naruse K."/>
            <person name="Sasaki S."/>
            <person name="Nakatani Y."/>
            <person name="Qu W."/>
            <person name="Ahsan B."/>
            <person name="Yamada T."/>
            <person name="Nagayasu Y."/>
            <person name="Doi K."/>
            <person name="Kasai Y."/>
            <person name="Jindo T."/>
            <person name="Kobayashi D."/>
            <person name="Shimada A."/>
            <person name="Toyoda A."/>
            <person name="Kuroki Y."/>
            <person name="Fujiyama A."/>
            <person name="Sasaki T."/>
            <person name="Shimizu A."/>
            <person name="Asakawa S."/>
            <person name="Shimizu N."/>
            <person name="Hashimoto S."/>
            <person name="Yang J."/>
            <person name="Lee Y."/>
            <person name="Matsushima K."/>
            <person name="Sugano S."/>
            <person name="Sakaizumi M."/>
            <person name="Narita T."/>
            <person name="Ohishi K."/>
            <person name="Haga S."/>
            <person name="Ohta F."/>
            <person name="Nomoto H."/>
            <person name="Nogata K."/>
            <person name="Morishita T."/>
            <person name="Endo T."/>
            <person name="Shin-I T."/>
            <person name="Takeda H."/>
            <person name="Morishita S."/>
            <person name="Kohara Y."/>
        </authorList>
    </citation>
    <scope>NUCLEOTIDE SEQUENCE [LARGE SCALE GENOMIC DNA]</scope>
    <source>
        <strain evidence="28 29">Hd-rR</strain>
    </source>
</reference>
<dbReference type="PANTHER" id="PTHR45618">
    <property type="entry name" value="MITOCHONDRIAL DICARBOXYLATE CARRIER-RELATED"/>
    <property type="match status" value="1"/>
</dbReference>
<evidence type="ECO:0000256" key="26">
    <source>
        <dbReference type="PROSITE-ProRule" id="PRU00282"/>
    </source>
</evidence>
<evidence type="ECO:0000256" key="21">
    <source>
        <dbReference type="ARBA" id="ARBA00050909"/>
    </source>
</evidence>
<evidence type="ECO:0000313" key="28">
    <source>
        <dbReference type="Ensembl" id="ENSORLP00000029049.1"/>
    </source>
</evidence>
<comment type="function">
    <text evidence="24">Antiporter that exports dicarboxylate intermediates of the Krebs cycle in exchange for phosphate plus a proton across the inner membrane of mitochondria, a process driven by mitochondrial motive force with an overall impact on glycolysis, glutaminolysis and glutathione-dependent redox balance. Continuous export of oxaloacetate and related four-carbon dicarboxylates from mitochondrial matrix into the cytosol negatively regulates the oxidation of acetyl-CoA substrates via the Krebs cycle, lowering the ATP/ADP ratio and reactive oxygen species (ROS) production. May mediate inducible proton entry into the mitochondrial matrix affecting ATP turnover as a protection mechanism against oxidative stress. The proton currents are most likely associated with fatty acid flipping across the inner membrane of mitochondria in a metabolic process regulated by free fatty acids and purine nucleotides.</text>
</comment>
<feature type="repeat" description="Solcar" evidence="26">
    <location>
        <begin position="113"/>
        <end position="205"/>
    </location>
</feature>
<evidence type="ECO:0000256" key="25">
    <source>
        <dbReference type="ARBA" id="ARBA00074760"/>
    </source>
</evidence>
<comment type="catalytic activity">
    <reaction evidence="23">
        <text>L-aspartate(out) + phosphate(in) + H(+)(in) = L-aspartate(in) + phosphate(out) + H(+)(out)</text>
        <dbReference type="Rhea" id="RHEA:73307"/>
        <dbReference type="ChEBI" id="CHEBI:15378"/>
        <dbReference type="ChEBI" id="CHEBI:29991"/>
        <dbReference type="ChEBI" id="CHEBI:43474"/>
    </reaction>
</comment>
<evidence type="ECO:0000256" key="11">
    <source>
        <dbReference type="ARBA" id="ARBA00024169"/>
    </source>
</evidence>
<evidence type="ECO:0000256" key="2">
    <source>
        <dbReference type="ARBA" id="ARBA00006375"/>
    </source>
</evidence>
<dbReference type="GO" id="GO:0017077">
    <property type="term" value="F:oxidative phosphorylation uncoupler activity"/>
    <property type="evidence" value="ECO:0000318"/>
    <property type="project" value="GO_Central"/>
</dbReference>
<evidence type="ECO:0000256" key="12">
    <source>
        <dbReference type="ARBA" id="ARBA00035830"/>
    </source>
</evidence>
<proteinExistence type="inferred from homology"/>
<comment type="catalytic activity">
    <reaction evidence="19">
        <text>(S)-malate(out) + phosphate(in) + H(+)(in) = (S)-malate(in) + phosphate(out) + H(+)(out)</text>
        <dbReference type="Rhea" id="RHEA:73299"/>
        <dbReference type="ChEBI" id="CHEBI:15378"/>
        <dbReference type="ChEBI" id="CHEBI:15589"/>
        <dbReference type="ChEBI" id="CHEBI:43474"/>
    </reaction>
</comment>
<dbReference type="AlphaFoldDB" id="A0A3B3HAV1"/>
<dbReference type="InterPro" id="IPR002067">
    <property type="entry name" value="MCP"/>
</dbReference>
<evidence type="ECO:0000256" key="4">
    <source>
        <dbReference type="ARBA" id="ARBA00022692"/>
    </source>
</evidence>
<evidence type="ECO:0000256" key="8">
    <source>
        <dbReference type="ARBA" id="ARBA00023128"/>
    </source>
</evidence>
<dbReference type="STRING" id="8090.ENSORLP00000029049"/>
<dbReference type="SUPFAM" id="SSF103506">
    <property type="entry name" value="Mitochondrial carrier"/>
    <property type="match status" value="1"/>
</dbReference>
<dbReference type="InterPro" id="IPR050391">
    <property type="entry name" value="Mito_Metabolite_Transporter"/>
</dbReference>
<dbReference type="FunFam" id="1.50.40.10:FF:000008">
    <property type="entry name" value="Mitochondrial uncoupling protein 2"/>
    <property type="match status" value="1"/>
</dbReference>
<dbReference type="GO" id="GO:1990542">
    <property type="term" value="P:mitochondrial transmembrane transport"/>
    <property type="evidence" value="ECO:0000318"/>
    <property type="project" value="GO_Central"/>
</dbReference>
<evidence type="ECO:0000313" key="29">
    <source>
        <dbReference type="Proteomes" id="UP000001038"/>
    </source>
</evidence>
<evidence type="ECO:0000256" key="15">
    <source>
        <dbReference type="ARBA" id="ARBA00038614"/>
    </source>
</evidence>
<comment type="catalytic activity">
    <reaction evidence="18">
        <text>a long-chain fatty acid(out) = a long-chain fatty acid(in)</text>
        <dbReference type="Rhea" id="RHEA:39283"/>
        <dbReference type="ChEBI" id="CHEBI:57560"/>
    </reaction>
</comment>